<dbReference type="InterPro" id="IPR002052">
    <property type="entry name" value="DNA_methylase_N6_adenine_CS"/>
</dbReference>
<dbReference type="Proteomes" id="UP000719942">
    <property type="component" value="Unassembled WGS sequence"/>
</dbReference>
<keyword evidence="8" id="KW-1185">Reference proteome</keyword>
<dbReference type="PROSITE" id="PS00092">
    <property type="entry name" value="N6_MTASE"/>
    <property type="match status" value="1"/>
</dbReference>
<keyword evidence="3" id="KW-0808">Transferase</keyword>
<dbReference type="EC" id="2.1.1.72" evidence="1"/>
<evidence type="ECO:0000313" key="7">
    <source>
        <dbReference type="EMBL" id="MBW7571765.1"/>
    </source>
</evidence>
<dbReference type="NCBIfam" id="NF033452">
    <property type="entry name" value="BREX_1_MTaseX"/>
    <property type="match status" value="1"/>
</dbReference>
<dbReference type="InterPro" id="IPR047939">
    <property type="entry name" value="BREX_1_PglX"/>
</dbReference>
<comment type="catalytic activity">
    <reaction evidence="5">
        <text>a 2'-deoxyadenosine in DNA + S-adenosyl-L-methionine = an N(6)-methyl-2'-deoxyadenosine in DNA + S-adenosyl-L-homocysteine + H(+)</text>
        <dbReference type="Rhea" id="RHEA:15197"/>
        <dbReference type="Rhea" id="RHEA-COMP:12418"/>
        <dbReference type="Rhea" id="RHEA-COMP:12419"/>
        <dbReference type="ChEBI" id="CHEBI:15378"/>
        <dbReference type="ChEBI" id="CHEBI:57856"/>
        <dbReference type="ChEBI" id="CHEBI:59789"/>
        <dbReference type="ChEBI" id="CHEBI:90615"/>
        <dbReference type="ChEBI" id="CHEBI:90616"/>
        <dbReference type="EC" id="2.1.1.72"/>
    </reaction>
</comment>
<dbReference type="Pfam" id="PF07669">
    <property type="entry name" value="Eco57I"/>
    <property type="match status" value="1"/>
</dbReference>
<reference evidence="7 8" key="1">
    <citation type="submission" date="2021-03" db="EMBL/GenBank/DDBJ databases">
        <title>Caproiciproducens sp. nov. isolated from feces of cow.</title>
        <authorList>
            <person name="Choi J.-Y."/>
        </authorList>
    </citation>
    <scope>NUCLEOTIDE SEQUENCE [LARGE SCALE GENOMIC DNA]</scope>
    <source>
        <strain evidence="7 8">AGMB10547</strain>
    </source>
</reference>
<proteinExistence type="predicted"/>
<evidence type="ECO:0000256" key="4">
    <source>
        <dbReference type="ARBA" id="ARBA00022691"/>
    </source>
</evidence>
<dbReference type="PANTHER" id="PTHR33841">
    <property type="entry name" value="DNA METHYLTRANSFERASE YEEA-RELATED"/>
    <property type="match status" value="1"/>
</dbReference>
<evidence type="ECO:0000256" key="3">
    <source>
        <dbReference type="ARBA" id="ARBA00022679"/>
    </source>
</evidence>
<protein>
    <recommendedName>
        <fullName evidence="1">site-specific DNA-methyltransferase (adenine-specific)</fullName>
        <ecNumber evidence="1">2.1.1.72</ecNumber>
    </recommendedName>
</protein>
<dbReference type="InterPro" id="IPR011639">
    <property type="entry name" value="MethylTrfase_TaqI-like_dom"/>
</dbReference>
<dbReference type="InterPro" id="IPR029063">
    <property type="entry name" value="SAM-dependent_MTases_sf"/>
</dbReference>
<keyword evidence="2" id="KW-0489">Methyltransferase</keyword>
<dbReference type="RefSeq" id="WP_219964151.1">
    <property type="nucleotide sequence ID" value="NZ_JAGFNZ010000001.1"/>
</dbReference>
<dbReference type="PRINTS" id="PR00507">
    <property type="entry name" value="N12N6MTFRASE"/>
</dbReference>
<accession>A0ABS7DKF0</accession>
<sequence length="1086" mass="124414">MNKAAIKAFAVDAREKLIASVSRRAIELTAQKENPFPDLTQDIETIGFKDVVEEVAYTWFIRLIGVRFMEVNGYLPGGVRVLSSETPGRNIPDILAPEPQSNQTDERFTAVFFSVCRSLTKILPEYFGSDCGYLEPLLQLSFSQEGGIVRSLVDGISEEDFREAVEIIGWLYQYYNDARRSEVISLYGGRVKKEDVPAATQFFTTDWVVRSMVDNSLGQYWLERNPGSALRKKLEFYLGAESASVQEQMPPQELKILDPCMGSGHILVYAFDLLIEIYGECGISPRDAAELILRRNLCGFDIDRRSWQLACFALLMKARRYNEEILNLGIPLNLYVIREGTGIGENLLSYVADGDDQLGDDLHNILSALHGAAEYGSLLRVEPADFDRIFRRLEAIRQEPCDNLFSIAYREDTLKKLLPILRQARAMAEKYTVVATNPPYLNRMNKKLKSYINQHYRDYSGDLFSVFIYRNFDFCTPDGYCAFMSPFVWMFIKSYQKLREYIIQNKSISSLIQLEYSAFDEATVPICTFVLKNGPENRPGVYLKLSDFRGGMEVQKQKVMEAVRDPRCAYRFETSAKQFARIPGMPIAYWAGEKLGEIFSSVQPLAENATVTNGLFTCDNKRFLRFWYEVDPESIHFHCTDRADCLQGKRKWYPYNKGGDFRKWYGNQEYVVNFQNFGREISEYRVKSGQSASFPGQNFYFEPSVSWSFVSSSKFGVRYYPQGFVFDIAGSSVFPNREEDLYYILGFLSSSCAFAMLNLINPTLNYQAGNIARLPLQMEESIKQRVSRLVAENIAISKEDWDSFETSWNFDVHPLIHFRAERESSRISDAFAAWKNFTDLRFSRMKENEEELNRTFIELYGLQNELSPRVEDGDVTVRRADLARDIRSFLSFAVGCLFGRYTVPGFDARGGTDVLPVTPYLENDLAGRVVSFVKLVFGEETLDENLAFIASALGGSGSAKEVIRSYYQNEFYREHIRIYKKRPIYWLLDGGAFQALCYQHHYDENTLDHALSFLEKAESGLEQYVQKEAFTPKQKEKLAAQLTGLRDFGNRLEIVAKKKIRIDLDDGVLMNYTKVQGGETLFPPIK</sequence>
<evidence type="ECO:0000256" key="1">
    <source>
        <dbReference type="ARBA" id="ARBA00011900"/>
    </source>
</evidence>
<organism evidence="7 8">
    <name type="scientific">Caproiciproducens faecalis</name>
    <dbReference type="NCBI Taxonomy" id="2820301"/>
    <lineage>
        <taxon>Bacteria</taxon>
        <taxon>Bacillati</taxon>
        <taxon>Bacillota</taxon>
        <taxon>Clostridia</taxon>
        <taxon>Eubacteriales</taxon>
        <taxon>Acutalibacteraceae</taxon>
        <taxon>Caproiciproducens</taxon>
    </lineage>
</organism>
<dbReference type="InterPro" id="IPR050953">
    <property type="entry name" value="N4_N6_ade-DNA_methylase"/>
</dbReference>
<dbReference type="EMBL" id="JAGFNZ010000001">
    <property type="protein sequence ID" value="MBW7571765.1"/>
    <property type="molecule type" value="Genomic_DNA"/>
</dbReference>
<keyword evidence="4" id="KW-0949">S-adenosyl-L-methionine</keyword>
<name>A0ABS7DKF0_9FIRM</name>
<dbReference type="PANTHER" id="PTHR33841:SF1">
    <property type="entry name" value="DNA METHYLTRANSFERASE A"/>
    <property type="match status" value="1"/>
</dbReference>
<evidence type="ECO:0000313" key="8">
    <source>
        <dbReference type="Proteomes" id="UP000719942"/>
    </source>
</evidence>
<gene>
    <name evidence="7" type="primary">pglX</name>
    <name evidence="7" type="ORF">J5W02_02960</name>
</gene>
<evidence type="ECO:0000256" key="5">
    <source>
        <dbReference type="ARBA" id="ARBA00047942"/>
    </source>
</evidence>
<dbReference type="Gene3D" id="3.40.50.150">
    <property type="entry name" value="Vaccinia Virus protein VP39"/>
    <property type="match status" value="1"/>
</dbReference>
<evidence type="ECO:0000256" key="2">
    <source>
        <dbReference type="ARBA" id="ARBA00022603"/>
    </source>
</evidence>
<comment type="caution">
    <text evidence="7">The sequence shown here is derived from an EMBL/GenBank/DDBJ whole genome shotgun (WGS) entry which is preliminary data.</text>
</comment>
<dbReference type="SUPFAM" id="SSF53335">
    <property type="entry name" value="S-adenosyl-L-methionine-dependent methyltransferases"/>
    <property type="match status" value="1"/>
</dbReference>
<evidence type="ECO:0000259" key="6">
    <source>
        <dbReference type="Pfam" id="PF07669"/>
    </source>
</evidence>
<feature type="domain" description="Type II methyltransferase M.TaqI-like" evidence="6">
    <location>
        <begin position="296"/>
        <end position="518"/>
    </location>
</feature>